<reference evidence="3 4" key="1">
    <citation type="submission" date="2024-03" db="EMBL/GenBank/DDBJ databases">
        <title>Actinomycetospora sp. OC33-EN07, a novel actinomycete isolated from wild orchid (Aerides multiflora).</title>
        <authorList>
            <person name="Suriyachadkun C."/>
        </authorList>
    </citation>
    <scope>NUCLEOTIDE SEQUENCE [LARGE SCALE GENOMIC DNA]</scope>
    <source>
        <strain evidence="3 4">OC33-EN07</strain>
    </source>
</reference>
<organism evidence="3 4">
    <name type="scientific">Actinomycetospora flava</name>
    <dbReference type="NCBI Taxonomy" id="3129232"/>
    <lineage>
        <taxon>Bacteria</taxon>
        <taxon>Bacillati</taxon>
        <taxon>Actinomycetota</taxon>
        <taxon>Actinomycetes</taxon>
        <taxon>Pseudonocardiales</taxon>
        <taxon>Pseudonocardiaceae</taxon>
        <taxon>Actinomycetospora</taxon>
    </lineage>
</organism>
<gene>
    <name evidence="3" type="ORF">WCD58_10350</name>
</gene>
<dbReference type="InterPro" id="IPR052336">
    <property type="entry name" value="MlaD_Phospholipid_Transporter"/>
</dbReference>
<keyword evidence="4" id="KW-1185">Reference proteome</keyword>
<sequence length="484" mass="49530">MNRTDEMGRAPLRPVSRPLRLALTLLVAVGLVGATTGAVLRSEAASPSGRVEALFADASPLRAGNEVRMYGVRVGLIEEIVLDPPAPGGHRLARIVMDVEPEAQQLHADATAAIRPVSLLGERFLDLSPGSPQAPAADDPAVIGPERTSRAVDVDDVLNTFDDPTAAALASMVTTLGEGLRGRGPQAAAALDALAPALARTDRLTAVLDDQNAALNRMIDDGSRVSAALADRDGATLDELVDTTRRTVDAVAAQREALDRTLVALPDTVAATRRTLGELAGTADATTPVLRSIRPVTRDLGALSRELREFSDAADPALGALPPVIDRLDTLLDQARPAVADLRPAADDLRSVAGSVRPIGETVLSHERGVPSNLELAMSGIADWAMATSGYDGVSHYFRGVAVVTPTTLCNIGAGALPPGTIPGNAPLCPAAPGGLSLPALPGADAVPGGEPGAAGSGTGGDNATGLSPEQERGLVDQMLGGGR</sequence>
<name>A0ABU8M2I5_9PSEU</name>
<dbReference type="RefSeq" id="WP_337702351.1">
    <property type="nucleotide sequence ID" value="NZ_JBBEGM010000003.1"/>
</dbReference>
<evidence type="ECO:0000313" key="3">
    <source>
        <dbReference type="EMBL" id="MEJ2861559.1"/>
    </source>
</evidence>
<comment type="caution">
    <text evidence="3">The sequence shown here is derived from an EMBL/GenBank/DDBJ whole genome shotgun (WGS) entry which is preliminary data.</text>
</comment>
<feature type="region of interest" description="Disordered" evidence="1">
    <location>
        <begin position="440"/>
        <end position="484"/>
    </location>
</feature>
<accession>A0ABU8M2I5</accession>
<dbReference type="PANTHER" id="PTHR33371">
    <property type="entry name" value="INTERMEMBRANE PHOSPHOLIPID TRANSPORT SYSTEM BINDING PROTEIN MLAD-RELATED"/>
    <property type="match status" value="1"/>
</dbReference>
<evidence type="ECO:0000259" key="2">
    <source>
        <dbReference type="Pfam" id="PF02470"/>
    </source>
</evidence>
<dbReference type="InterPro" id="IPR003399">
    <property type="entry name" value="Mce/MlaD"/>
</dbReference>
<proteinExistence type="predicted"/>
<dbReference type="Pfam" id="PF02470">
    <property type="entry name" value="MlaD"/>
    <property type="match status" value="1"/>
</dbReference>
<dbReference type="PANTHER" id="PTHR33371:SF4">
    <property type="entry name" value="INTERMEMBRANE PHOSPHOLIPID TRANSPORT SYSTEM BINDING PROTEIN MLAD"/>
    <property type="match status" value="1"/>
</dbReference>
<evidence type="ECO:0000313" key="4">
    <source>
        <dbReference type="Proteomes" id="UP001369736"/>
    </source>
</evidence>
<dbReference type="Proteomes" id="UP001369736">
    <property type="component" value="Unassembled WGS sequence"/>
</dbReference>
<protein>
    <submittedName>
        <fullName evidence="3">MlaD family protein</fullName>
    </submittedName>
</protein>
<feature type="compositionally biased region" description="Gly residues" evidence="1">
    <location>
        <begin position="450"/>
        <end position="463"/>
    </location>
</feature>
<evidence type="ECO:0000256" key="1">
    <source>
        <dbReference type="SAM" id="MobiDB-lite"/>
    </source>
</evidence>
<feature type="domain" description="Mce/MlaD" evidence="2">
    <location>
        <begin position="50"/>
        <end position="130"/>
    </location>
</feature>
<dbReference type="EMBL" id="JBBEGM010000003">
    <property type="protein sequence ID" value="MEJ2861559.1"/>
    <property type="molecule type" value="Genomic_DNA"/>
</dbReference>